<gene>
    <name evidence="3" type="ORF">IBL26_20660</name>
</gene>
<dbReference type="RefSeq" id="WP_187786409.1">
    <property type="nucleotide sequence ID" value="NZ_JACTVA010000050.1"/>
</dbReference>
<accession>A0ABR7RRM4</accession>
<name>A0ABR7RRM4_9PROT</name>
<dbReference type="Pfam" id="PF22895">
    <property type="entry name" value="DUF7024"/>
    <property type="match status" value="1"/>
</dbReference>
<dbReference type="Pfam" id="PF00534">
    <property type="entry name" value="Glycos_transf_1"/>
    <property type="match status" value="1"/>
</dbReference>
<feature type="domain" description="DUF7024" evidence="2">
    <location>
        <begin position="501"/>
        <end position="642"/>
    </location>
</feature>
<protein>
    <submittedName>
        <fullName evidence="3">Glycosyltransferase</fullName>
    </submittedName>
</protein>
<dbReference type="Proteomes" id="UP000626026">
    <property type="component" value="Unassembled WGS sequence"/>
</dbReference>
<dbReference type="PANTHER" id="PTHR12526">
    <property type="entry name" value="GLYCOSYLTRANSFERASE"/>
    <property type="match status" value="1"/>
</dbReference>
<dbReference type="InterPro" id="IPR001296">
    <property type="entry name" value="Glyco_trans_1"/>
</dbReference>
<evidence type="ECO:0000259" key="2">
    <source>
        <dbReference type="Pfam" id="PF22895"/>
    </source>
</evidence>
<proteinExistence type="predicted"/>
<evidence type="ECO:0000313" key="3">
    <source>
        <dbReference type="EMBL" id="MBC9209269.1"/>
    </source>
</evidence>
<organism evidence="3 4">
    <name type="scientific">Teichococcus aerophilus</name>
    <dbReference type="NCBI Taxonomy" id="1224513"/>
    <lineage>
        <taxon>Bacteria</taxon>
        <taxon>Pseudomonadati</taxon>
        <taxon>Pseudomonadota</taxon>
        <taxon>Alphaproteobacteria</taxon>
        <taxon>Acetobacterales</taxon>
        <taxon>Roseomonadaceae</taxon>
        <taxon>Roseomonas</taxon>
    </lineage>
</organism>
<dbReference type="SUPFAM" id="SSF53756">
    <property type="entry name" value="UDP-Glycosyltransferase/glycogen phosphorylase"/>
    <property type="match status" value="1"/>
</dbReference>
<comment type="caution">
    <text evidence="3">The sequence shown here is derived from an EMBL/GenBank/DDBJ whole genome shotgun (WGS) entry which is preliminary data.</text>
</comment>
<dbReference type="Gene3D" id="3.40.50.2000">
    <property type="entry name" value="Glycogen Phosphorylase B"/>
    <property type="match status" value="2"/>
</dbReference>
<reference evidence="3 4" key="1">
    <citation type="journal article" date="2013" name="Int. J. Syst. Evol. Microbiol.">
        <title>Roseomonas aerophila sp. nov., isolated from air.</title>
        <authorList>
            <person name="Kim S.J."/>
            <person name="Weon H.Y."/>
            <person name="Ahn J.H."/>
            <person name="Hong S.B."/>
            <person name="Seok S.J."/>
            <person name="Whang K.S."/>
            <person name="Kwon S.W."/>
        </authorList>
    </citation>
    <scope>NUCLEOTIDE SEQUENCE [LARGE SCALE GENOMIC DNA]</scope>
    <source>
        <strain evidence="3 4">NBRC 108923</strain>
    </source>
</reference>
<evidence type="ECO:0000259" key="1">
    <source>
        <dbReference type="Pfam" id="PF00534"/>
    </source>
</evidence>
<dbReference type="EMBL" id="JACTVA010000050">
    <property type="protein sequence ID" value="MBC9209269.1"/>
    <property type="molecule type" value="Genomic_DNA"/>
</dbReference>
<sequence>MSLKDRIIQTAARHPGLLDQDIAFDIVFVMHVSAKGWILEKICRRVAEASGLTYSFVYSERNDSITAPIPRARAYFFAHYAIYASALAVHPQLHGASLFVWFTHPDFGKGIGLDDLVYALQQADLVFTANAQHASALMVMGVPRTNIRTIYGGADPALFRARPRGNGKVAFVGAYYERKQPEQMLALMRAMPDVPFLLIGPADSSVQNKELLWSNYSRFAELRALPNLEIVEGDYEDYPRYFAGIDVFVSLSSLEGGPIALIEAMMVNAVPVVTRTGFAEELVRHGENGFLVSLDAVTAEIVPLVRQALAFTGDVSRGTEAWSWAAFGAGISQAMRFPLKGRFELDFGRQHRAARRYLREGWELPETLGAWQFAPRATLLLPLQPGQSLQSLALQLQTGTIFEAGTITVRLLLNDQPLATTELQIGHRCELALSHLPPDILQPVNRLSIEVLTPPNLLIGDVPRLLRLNHINGETQPIDGRPRLRRASGAVLAVHQEAEDDATATEFLFMAGEPAEDLPAFGWNEAEPNGTWSNQAEASVVIPIAPSLKGKIRVVVNGRVYEPVRTRNTSLAITLSDGRSDATGEFKVDGSQQDFTVDYENRGGRRMIQVLIALNDISSPSELGIDAADRRRLGFMLSSITLSTLA</sequence>
<feature type="domain" description="Glycosyl transferase family 1" evidence="1">
    <location>
        <begin position="165"/>
        <end position="293"/>
    </location>
</feature>
<keyword evidence="4" id="KW-1185">Reference proteome</keyword>
<dbReference type="InterPro" id="IPR054288">
    <property type="entry name" value="DUF7024"/>
</dbReference>
<evidence type="ECO:0000313" key="4">
    <source>
        <dbReference type="Proteomes" id="UP000626026"/>
    </source>
</evidence>